<keyword evidence="8" id="KW-0067">ATP-binding</keyword>
<name>A0AAD7ZF10_DIPPU</name>
<evidence type="ECO:0000256" key="5">
    <source>
        <dbReference type="ARBA" id="ARBA00022679"/>
    </source>
</evidence>
<proteinExistence type="inferred from homology"/>
<evidence type="ECO:0000256" key="4">
    <source>
        <dbReference type="ARBA" id="ARBA00020720"/>
    </source>
</evidence>
<dbReference type="GO" id="GO:0005524">
    <property type="term" value="F:ATP binding"/>
    <property type="evidence" value="ECO:0007669"/>
    <property type="project" value="UniProtKB-KW"/>
</dbReference>
<dbReference type="Gene3D" id="3.40.50.10180">
    <property type="entry name" value="Glycerate kinase, MOFRL-like N-terminal domain"/>
    <property type="match status" value="1"/>
</dbReference>
<evidence type="ECO:0000256" key="8">
    <source>
        <dbReference type="ARBA" id="ARBA00022840"/>
    </source>
</evidence>
<keyword evidence="9" id="KW-0175">Coiled coil</keyword>
<comment type="catalytic activity">
    <reaction evidence="1">
        <text>(R)-glycerate + ATP = (2R)-3-phosphoglycerate + ADP + H(+)</text>
        <dbReference type="Rhea" id="RHEA:23516"/>
        <dbReference type="ChEBI" id="CHEBI:15378"/>
        <dbReference type="ChEBI" id="CHEBI:16659"/>
        <dbReference type="ChEBI" id="CHEBI:30616"/>
        <dbReference type="ChEBI" id="CHEBI:58272"/>
        <dbReference type="ChEBI" id="CHEBI:456216"/>
        <dbReference type="EC" id="2.7.1.31"/>
    </reaction>
</comment>
<keyword evidence="13" id="KW-1185">Reference proteome</keyword>
<protein>
    <recommendedName>
        <fullName evidence="4">Glycerate kinase</fullName>
        <ecNumber evidence="3">2.7.1.31</ecNumber>
    </recommendedName>
</protein>
<feature type="coiled-coil region" evidence="9">
    <location>
        <begin position="353"/>
        <end position="383"/>
    </location>
</feature>
<evidence type="ECO:0000259" key="10">
    <source>
        <dbReference type="Pfam" id="PF05161"/>
    </source>
</evidence>
<dbReference type="InterPro" id="IPR037035">
    <property type="entry name" value="GK-like_C_sf"/>
</dbReference>
<dbReference type="FunFam" id="3.40.50.10180:FF:000001">
    <property type="entry name" value="Glycerate kinase"/>
    <property type="match status" value="1"/>
</dbReference>
<dbReference type="GO" id="GO:0008887">
    <property type="term" value="F:glycerate kinase activity"/>
    <property type="evidence" value="ECO:0007669"/>
    <property type="project" value="UniProtKB-EC"/>
</dbReference>
<evidence type="ECO:0000259" key="11">
    <source>
        <dbReference type="Pfam" id="PF13660"/>
    </source>
</evidence>
<dbReference type="Proteomes" id="UP001233999">
    <property type="component" value="Unassembled WGS sequence"/>
</dbReference>
<evidence type="ECO:0000256" key="6">
    <source>
        <dbReference type="ARBA" id="ARBA00022741"/>
    </source>
</evidence>
<evidence type="ECO:0000256" key="3">
    <source>
        <dbReference type="ARBA" id="ARBA00012101"/>
    </source>
</evidence>
<reference evidence="12" key="2">
    <citation type="submission" date="2023-05" db="EMBL/GenBank/DDBJ databases">
        <authorList>
            <person name="Fouks B."/>
        </authorList>
    </citation>
    <scope>NUCLEOTIDE SEQUENCE</scope>
    <source>
        <strain evidence="12">Stay&amp;Tobe</strain>
        <tissue evidence="12">Testes</tissue>
    </source>
</reference>
<dbReference type="EC" id="2.7.1.31" evidence="3"/>
<dbReference type="InterPro" id="IPR039760">
    <property type="entry name" value="MOFRL_protein"/>
</dbReference>
<reference evidence="12" key="1">
    <citation type="journal article" date="2023" name="IScience">
        <title>Live-bearing cockroach genome reveals convergent evolutionary mechanisms linked to viviparity in insects and beyond.</title>
        <authorList>
            <person name="Fouks B."/>
            <person name="Harrison M.C."/>
            <person name="Mikhailova A.A."/>
            <person name="Marchal E."/>
            <person name="English S."/>
            <person name="Carruthers M."/>
            <person name="Jennings E.C."/>
            <person name="Chiamaka E.L."/>
            <person name="Frigard R.A."/>
            <person name="Pippel M."/>
            <person name="Attardo G.M."/>
            <person name="Benoit J.B."/>
            <person name="Bornberg-Bauer E."/>
            <person name="Tobe S.S."/>
        </authorList>
    </citation>
    <scope>NUCLEOTIDE SEQUENCE</scope>
    <source>
        <strain evidence="12">Stay&amp;Tobe</strain>
    </source>
</reference>
<dbReference type="Pfam" id="PF13660">
    <property type="entry name" value="DUF4147"/>
    <property type="match status" value="1"/>
</dbReference>
<dbReference type="PANTHER" id="PTHR12227:SF0">
    <property type="entry name" value="GLYCERATE KINASE"/>
    <property type="match status" value="1"/>
</dbReference>
<dbReference type="InterPro" id="IPR038614">
    <property type="entry name" value="GK_N_sf"/>
</dbReference>
<evidence type="ECO:0000256" key="1">
    <source>
        <dbReference type="ARBA" id="ARBA00000694"/>
    </source>
</evidence>
<evidence type="ECO:0000256" key="9">
    <source>
        <dbReference type="SAM" id="Coils"/>
    </source>
</evidence>
<dbReference type="Pfam" id="PF05161">
    <property type="entry name" value="MOFRL"/>
    <property type="match status" value="1"/>
</dbReference>
<comment type="caution">
    <text evidence="12">The sequence shown here is derived from an EMBL/GenBank/DDBJ whole genome shotgun (WGS) entry which is preliminary data.</text>
</comment>
<dbReference type="AlphaFoldDB" id="A0AAD7ZF10"/>
<organism evidence="12 13">
    <name type="scientific">Diploptera punctata</name>
    <name type="common">Pacific beetle cockroach</name>
    <dbReference type="NCBI Taxonomy" id="6984"/>
    <lineage>
        <taxon>Eukaryota</taxon>
        <taxon>Metazoa</taxon>
        <taxon>Ecdysozoa</taxon>
        <taxon>Arthropoda</taxon>
        <taxon>Hexapoda</taxon>
        <taxon>Insecta</taxon>
        <taxon>Pterygota</taxon>
        <taxon>Neoptera</taxon>
        <taxon>Polyneoptera</taxon>
        <taxon>Dictyoptera</taxon>
        <taxon>Blattodea</taxon>
        <taxon>Blaberoidea</taxon>
        <taxon>Blaberidae</taxon>
        <taxon>Diplopterinae</taxon>
        <taxon>Diploptera</taxon>
    </lineage>
</organism>
<feature type="domain" description="MOFRL-associated" evidence="11">
    <location>
        <begin position="32"/>
        <end position="278"/>
    </location>
</feature>
<dbReference type="InterPro" id="IPR025286">
    <property type="entry name" value="MOFRL_assoc_dom"/>
</dbReference>
<dbReference type="Gene3D" id="3.40.1480.10">
    <property type="entry name" value="MOFRL domain"/>
    <property type="match status" value="1"/>
</dbReference>
<keyword evidence="7" id="KW-0418">Kinase</keyword>
<dbReference type="SUPFAM" id="SSF82544">
    <property type="entry name" value="GckA/TtuD-like"/>
    <property type="match status" value="1"/>
</dbReference>
<keyword evidence="6" id="KW-0547">Nucleotide-binding</keyword>
<dbReference type="EMBL" id="JASPKZ010008864">
    <property type="protein sequence ID" value="KAJ9578723.1"/>
    <property type="molecule type" value="Genomic_DNA"/>
</dbReference>
<sequence length="521" mass="56610">MIQHILIACKKVTSLRSFSMYQNNMQKIKLDLRNLFDSSVKAVQPDYLLKKSLLLDGNVLNVRDKKYILNNNVHIIGFGKAVLGMAYEAEKIFGEHLISGIISVPEGIMDTLKNSSNIQHVSNSVLKISEGAKNNLPDKNANETALKIKDLVKNLTSNDLLIVLISGGGSALLPLPLPSISIEEKSFIIKSLAAAGANINELNCIRKKLSVLKGGGLAEIAYPAQVVSLILSDIVDNPLDLIASGPTVLNNDSPDAALNIVNKYSLFEKMPLSVQKCLSFSNYNGEKSIGLKNFSHVQNVLIGSNLTAITSIAESANNMDYNSVILSTSVEGNVSDIGKLYATLACSVCKILHEDIKDNNNEINNIIQQIKQTFTVYENAENELHTALQNVNKGLCIIAGGETTVIVKGTGKGGRNQELAMIFMKHMHDNSQKCPLLKKFDIVLLSAGTDGIDGPTDAAGAFGYGQQYISAKEQNINLFEYEKNNDSHNFYKKLNGGQDLIISGHTGTNVMDVHILVIKPN</sequence>
<comment type="similarity">
    <text evidence="2">Belongs to the glycerate kinase type-2 family.</text>
</comment>
<evidence type="ECO:0000256" key="2">
    <source>
        <dbReference type="ARBA" id="ARBA00005393"/>
    </source>
</evidence>
<accession>A0AAD7ZF10</accession>
<evidence type="ECO:0000256" key="7">
    <source>
        <dbReference type="ARBA" id="ARBA00022777"/>
    </source>
</evidence>
<dbReference type="InterPro" id="IPR007835">
    <property type="entry name" value="MOFRL"/>
</dbReference>
<evidence type="ECO:0000313" key="13">
    <source>
        <dbReference type="Proteomes" id="UP001233999"/>
    </source>
</evidence>
<keyword evidence="5" id="KW-0808">Transferase</keyword>
<dbReference type="PANTHER" id="PTHR12227">
    <property type="entry name" value="GLYCERATE KINASE"/>
    <property type="match status" value="1"/>
</dbReference>
<feature type="domain" description="MOFRL" evidence="10">
    <location>
        <begin position="395"/>
        <end position="512"/>
    </location>
</feature>
<gene>
    <name evidence="12" type="ORF">L9F63_005085</name>
</gene>
<dbReference type="GO" id="GO:0005737">
    <property type="term" value="C:cytoplasm"/>
    <property type="evidence" value="ECO:0007669"/>
    <property type="project" value="TreeGrafter"/>
</dbReference>
<evidence type="ECO:0000313" key="12">
    <source>
        <dbReference type="EMBL" id="KAJ9578723.1"/>
    </source>
</evidence>